<dbReference type="Gene3D" id="3.20.20.100">
    <property type="entry name" value="NADP-dependent oxidoreductase domain"/>
    <property type="match status" value="1"/>
</dbReference>
<dbReference type="Proteomes" id="UP000241848">
    <property type="component" value="Unassembled WGS sequence"/>
</dbReference>
<feature type="domain" description="NADP-dependent oxidoreductase" evidence="1">
    <location>
        <begin position="11"/>
        <end position="248"/>
    </location>
</feature>
<dbReference type="GO" id="GO:0016491">
    <property type="term" value="F:oxidoreductase activity"/>
    <property type="evidence" value="ECO:0007669"/>
    <property type="project" value="InterPro"/>
</dbReference>
<dbReference type="InterPro" id="IPR018170">
    <property type="entry name" value="Aldo/ket_reductase_CS"/>
</dbReference>
<name>A0A2T2WHT9_9FIRM</name>
<dbReference type="PROSITE" id="PS00062">
    <property type="entry name" value="ALDOKETO_REDUCTASE_2"/>
    <property type="match status" value="1"/>
</dbReference>
<evidence type="ECO:0000313" key="2">
    <source>
        <dbReference type="EMBL" id="PSR21812.1"/>
    </source>
</evidence>
<protein>
    <submittedName>
        <fullName evidence="2">Aldo/keto reductase</fullName>
    </submittedName>
</protein>
<organism evidence="2 3">
    <name type="scientific">Sulfobacillus acidophilus</name>
    <dbReference type="NCBI Taxonomy" id="53633"/>
    <lineage>
        <taxon>Bacteria</taxon>
        <taxon>Bacillati</taxon>
        <taxon>Bacillota</taxon>
        <taxon>Clostridia</taxon>
        <taxon>Eubacteriales</taxon>
        <taxon>Clostridiales Family XVII. Incertae Sedis</taxon>
        <taxon>Sulfobacillus</taxon>
    </lineage>
</organism>
<evidence type="ECO:0000313" key="3">
    <source>
        <dbReference type="Proteomes" id="UP000241848"/>
    </source>
</evidence>
<dbReference type="PANTHER" id="PTHR43638:SF3">
    <property type="entry name" value="ALDEHYDE REDUCTASE"/>
    <property type="match status" value="1"/>
</dbReference>
<comment type="caution">
    <text evidence="2">The sequence shown here is derived from an EMBL/GenBank/DDBJ whole genome shotgun (WGS) entry which is preliminary data.</text>
</comment>
<sequence>MGEVTSQRTVEVDALRYGIEQGLTVIDTAEMYADGGAEEVVKEAIKDIRNQVFLVTKVWPTHQSREALPKALDASLTRLGTSYVDLYLLHWPSQSVPLEQTLNALAQVQEQGLARYLGVSNFPTPYLKQAQELLPDGATIAADQVEYHLANRRAETALIPYCVDRQIAVMAYTPVKGIPSLRPASAGYRVLSHIAHDHQVSPATIALAYLIGSGPVIAIPKAIQYRHIDANRAALDVLLSDVERQAIRRAFASPEEELPYEAL</sequence>
<dbReference type="InterPro" id="IPR023210">
    <property type="entry name" value="NADP_OxRdtase_dom"/>
</dbReference>
<accession>A0A2T2WHT9</accession>
<dbReference type="Pfam" id="PF00248">
    <property type="entry name" value="Aldo_ket_red"/>
    <property type="match status" value="1"/>
</dbReference>
<evidence type="ECO:0000259" key="1">
    <source>
        <dbReference type="Pfam" id="PF00248"/>
    </source>
</evidence>
<gene>
    <name evidence="2" type="ORF">C7B45_09430</name>
</gene>
<dbReference type="InterPro" id="IPR020471">
    <property type="entry name" value="AKR"/>
</dbReference>
<dbReference type="InterPro" id="IPR036812">
    <property type="entry name" value="NAD(P)_OxRdtase_dom_sf"/>
</dbReference>
<dbReference type="AlphaFoldDB" id="A0A2T2WHT9"/>
<dbReference type="PRINTS" id="PR00069">
    <property type="entry name" value="ALDKETRDTASE"/>
</dbReference>
<dbReference type="EMBL" id="PXYV01000027">
    <property type="protein sequence ID" value="PSR21812.1"/>
    <property type="molecule type" value="Genomic_DNA"/>
</dbReference>
<dbReference type="PANTHER" id="PTHR43638">
    <property type="entry name" value="OXIDOREDUCTASE, ALDO/KETO REDUCTASE FAMILY PROTEIN"/>
    <property type="match status" value="1"/>
</dbReference>
<dbReference type="SUPFAM" id="SSF51430">
    <property type="entry name" value="NAD(P)-linked oxidoreductase"/>
    <property type="match status" value="1"/>
</dbReference>
<proteinExistence type="predicted"/>
<reference evidence="2 3" key="1">
    <citation type="journal article" date="2014" name="BMC Genomics">
        <title>Comparison of environmental and isolate Sulfobacillus genomes reveals diverse carbon, sulfur, nitrogen, and hydrogen metabolisms.</title>
        <authorList>
            <person name="Justice N.B."/>
            <person name="Norman A."/>
            <person name="Brown C.T."/>
            <person name="Singh A."/>
            <person name="Thomas B.C."/>
            <person name="Banfield J.F."/>
        </authorList>
    </citation>
    <scope>NUCLEOTIDE SEQUENCE [LARGE SCALE GENOMIC DNA]</scope>
    <source>
        <strain evidence="2">AMDSBA3</strain>
    </source>
</reference>